<gene>
    <name evidence="2" type="ORF">F0344_12765</name>
</gene>
<evidence type="ECO:0000313" key="2">
    <source>
        <dbReference type="EMBL" id="QNE75375.1"/>
    </source>
</evidence>
<evidence type="ECO:0000313" key="3">
    <source>
        <dbReference type="Proteomes" id="UP000515307"/>
    </source>
</evidence>
<accession>A0A7G7BJ60</accession>
<dbReference type="AlphaFoldDB" id="A0A7G7BJ60"/>
<protein>
    <submittedName>
        <fullName evidence="2">Uncharacterized protein</fullName>
    </submittedName>
</protein>
<feature type="compositionally biased region" description="Acidic residues" evidence="1">
    <location>
        <begin position="97"/>
        <end position="119"/>
    </location>
</feature>
<keyword evidence="3" id="KW-1185">Reference proteome</keyword>
<evidence type="ECO:0000256" key="1">
    <source>
        <dbReference type="SAM" id="MobiDB-lite"/>
    </source>
</evidence>
<reference evidence="3" key="1">
    <citation type="submission" date="2019-10" db="EMBL/GenBank/DDBJ databases">
        <title>Antimicrobial potential of Antarctic Bacteria.</title>
        <authorList>
            <person name="Benaud N."/>
            <person name="Edwards R.J."/>
            <person name="Ferrari B.C."/>
        </authorList>
    </citation>
    <scope>NUCLEOTIDE SEQUENCE [LARGE SCALE GENOMIC DNA]</scope>
    <source>
        <strain evidence="3">NBSH44</strain>
    </source>
</reference>
<feature type="region of interest" description="Disordered" evidence="1">
    <location>
        <begin position="87"/>
        <end position="147"/>
    </location>
</feature>
<dbReference type="RefSeq" id="WP_185298906.1">
    <property type="nucleotide sequence ID" value="NZ_CP045702.1"/>
</dbReference>
<sequence length="147" mass="15561">MTTSETSRFVRLRVEMVLEITDAAALTGSALAGIAAEYAAAGIAPAPGESAEERTHAEATVREDGAEAIASLVDPFDLVSEVPGVELAQASWSSETVDYDPDAEDWSEDWDGDEDDDESGYGFEGAREDGEVEDNGQGDGERADAER</sequence>
<dbReference type="Proteomes" id="UP000515307">
    <property type="component" value="Chromosome"/>
</dbReference>
<organism evidence="2 3">
    <name type="scientific">Streptomyces finlayi</name>
    <dbReference type="NCBI Taxonomy" id="67296"/>
    <lineage>
        <taxon>Bacteria</taxon>
        <taxon>Bacillati</taxon>
        <taxon>Actinomycetota</taxon>
        <taxon>Actinomycetes</taxon>
        <taxon>Kitasatosporales</taxon>
        <taxon>Streptomycetaceae</taxon>
        <taxon>Streptomyces</taxon>
    </lineage>
</organism>
<dbReference type="EMBL" id="CP045702">
    <property type="protein sequence ID" value="QNE75375.1"/>
    <property type="molecule type" value="Genomic_DNA"/>
</dbReference>
<proteinExistence type="predicted"/>
<name>A0A7G7BJ60_9ACTN</name>
<dbReference type="KEGG" id="sfiy:F0344_12765"/>